<dbReference type="InterPro" id="IPR045162">
    <property type="entry name" value="Vps15-like"/>
</dbReference>
<feature type="domain" description="Protein kinase" evidence="4">
    <location>
        <begin position="32"/>
        <end position="326"/>
    </location>
</feature>
<feature type="region of interest" description="Disordered" evidence="3">
    <location>
        <begin position="544"/>
        <end position="569"/>
    </location>
</feature>
<evidence type="ECO:0000259" key="4">
    <source>
        <dbReference type="PROSITE" id="PS50011"/>
    </source>
</evidence>
<dbReference type="PROSITE" id="PS00108">
    <property type="entry name" value="PROTEIN_KINASE_ST"/>
    <property type="match status" value="1"/>
</dbReference>
<dbReference type="Pfam" id="PF00400">
    <property type="entry name" value="WD40"/>
    <property type="match status" value="1"/>
</dbReference>
<evidence type="ECO:0000256" key="2">
    <source>
        <dbReference type="PROSITE-ProRule" id="PRU00221"/>
    </source>
</evidence>
<gene>
    <name evidence="5" type="ORF">SO694_000671109</name>
</gene>
<protein>
    <submittedName>
        <fullName evidence="5">Autophagy-associated protein</fullName>
    </submittedName>
</protein>
<dbReference type="SUPFAM" id="SSF56112">
    <property type="entry name" value="Protein kinase-like (PK-like)"/>
    <property type="match status" value="1"/>
</dbReference>
<evidence type="ECO:0000313" key="6">
    <source>
        <dbReference type="Proteomes" id="UP001363151"/>
    </source>
</evidence>
<dbReference type="SMART" id="SM00320">
    <property type="entry name" value="WD40"/>
    <property type="match status" value="4"/>
</dbReference>
<dbReference type="PROSITE" id="PS50294">
    <property type="entry name" value="WD_REPEATS_REGION"/>
    <property type="match status" value="1"/>
</dbReference>
<dbReference type="SUPFAM" id="SSF50998">
    <property type="entry name" value="Quinoprotein alcohol dehydrogenase-like"/>
    <property type="match status" value="1"/>
</dbReference>
<accession>A0ABR1FQI6</accession>
<dbReference type="InterPro" id="IPR008271">
    <property type="entry name" value="Ser/Thr_kinase_AS"/>
</dbReference>
<evidence type="ECO:0000313" key="5">
    <source>
        <dbReference type="EMBL" id="KAK7235764.1"/>
    </source>
</evidence>
<name>A0ABR1FQI6_AURAN</name>
<dbReference type="Gene3D" id="2.130.10.10">
    <property type="entry name" value="YVTN repeat-like/Quinoprotein amine dehydrogenase"/>
    <property type="match status" value="2"/>
</dbReference>
<reference evidence="5 6" key="1">
    <citation type="submission" date="2024-03" db="EMBL/GenBank/DDBJ databases">
        <title>Aureococcus anophagefferens CCMP1851 and Kratosvirus quantuckense: Draft genome of a second virus-susceptible host strain in the model system.</title>
        <authorList>
            <person name="Chase E."/>
            <person name="Truchon A.R."/>
            <person name="Schepens W."/>
            <person name="Wilhelm S.W."/>
        </authorList>
    </citation>
    <scope>NUCLEOTIDE SEQUENCE [LARGE SCALE GENOMIC DNA]</scope>
    <source>
        <strain evidence="5 6">CCMP1851</strain>
    </source>
</reference>
<sequence length="1101" mass="119809">MGNAVPRQAAAPAQQIYIEKPERHLIEDMRSVMVVARIGNGRFLKTYHCKDEGAGLCVKVYVKQDVDEDLEPWKADLRRLRAALPRRECPNVLPYDAALGRRPGARGVTGAAYLVRQHFFANLLERLGSRPFLSDVEKRWVVYQLLVALDQCHARGVCHGDVKSENVMVTSWTWATLTDLASYKPTYLPDDGPEFEYYFAGGSRKTASRCYARRSASFRRRTRTAARLEPPRALTPAMDVFSAGCVIAEIFHNGAPTLDLPTLLAMSHGDGVVRGAAREHLDALVAAGALPVEFTGFVYSFFKELLLKAPRADDRVARVCRRYGRAVREMAGVDDAAGARFLRTFAVAPRGDAPRGVGGGGASRRAATTTTTTRARAESASDDDDRSADEAPARPPFPKPTLDAATLESRFAKRWRRTATRSSTCRWRPSRGDGGGGDDDDDAAPSGDAYGRDLDELRQRVRRWVVVLLSEASSLAKHVLISDLPRLCVFFDASRAGQASEIPNFKGSYLGRFHSFWLIFGRAIISWNGLEAWMLFRDARANTHGARAPPRRDDDARRRRAAAAAARRDPNALTPLARRAEALDVPPLPPELGCLRQPGDDRPFSWYATPLRLDDPNRRAEWRPKAGVLIATFGEHAGAVQRLAVAQDQSFFVSASDDGTAKVWTTRGLDKEVCHASAATYAGHGAGDKDAPALMDCCAVDNARSVATAAADGEVHVWRVDLAQRTVRQPEAVHPITGGRLEEGNVMVPGVVGGAQKSTRSVLGADASLVRRLGDGSEGAAVTVNHFNDDVGCVVVYGTAKGRLHAVDLRAKREAFRLVVPPELGLLTATALGTDKAWCAAGTATGFVCLWDLRYAVLNAVWRHSAKSKIHRLATCARLPGSPPDAPPSPLAFVAAGGNEVAVWDLHAGGACKQCFRAMPPLDGDPQTLDREALEKRWKLPTLQPIDVPAHPKARLFRVDASMLPRPLGREGDHSMRAIMGRISNHGNSYLITGGTDTHIRYWDFTSPRSCYTVSGPHPGMPRPTYDAPAAGNGSAFFVCTDHRAPPPDALDPADAPHLMQRGPVAPPSAHKDAVLDLKSIDLPLKLMLSSSRDGVVKCWR</sequence>
<evidence type="ECO:0000256" key="1">
    <source>
        <dbReference type="ARBA" id="ARBA00022574"/>
    </source>
</evidence>
<dbReference type="Pfam" id="PF00069">
    <property type="entry name" value="Pkinase"/>
    <property type="match status" value="1"/>
</dbReference>
<dbReference type="InterPro" id="IPR000719">
    <property type="entry name" value="Prot_kinase_dom"/>
</dbReference>
<dbReference type="Gene3D" id="1.10.510.10">
    <property type="entry name" value="Transferase(Phosphotransferase) domain 1"/>
    <property type="match status" value="1"/>
</dbReference>
<organism evidence="5 6">
    <name type="scientific">Aureococcus anophagefferens</name>
    <name type="common">Harmful bloom alga</name>
    <dbReference type="NCBI Taxonomy" id="44056"/>
    <lineage>
        <taxon>Eukaryota</taxon>
        <taxon>Sar</taxon>
        <taxon>Stramenopiles</taxon>
        <taxon>Ochrophyta</taxon>
        <taxon>Pelagophyceae</taxon>
        <taxon>Pelagomonadales</taxon>
        <taxon>Pelagomonadaceae</taxon>
        <taxon>Aureococcus</taxon>
    </lineage>
</organism>
<evidence type="ECO:0000256" key="3">
    <source>
        <dbReference type="SAM" id="MobiDB-lite"/>
    </source>
</evidence>
<dbReference type="PANTHER" id="PTHR17583:SF0">
    <property type="entry name" value="PHOSPHOINOSITIDE 3-KINASE REGULATORY SUBUNIT 4"/>
    <property type="match status" value="1"/>
</dbReference>
<dbReference type="PANTHER" id="PTHR17583">
    <property type="entry name" value="PHOSPHOINOSITIDE 3-KINASE REGULATORY SUBUNIT 4"/>
    <property type="match status" value="1"/>
</dbReference>
<proteinExistence type="predicted"/>
<dbReference type="PROSITE" id="PS50011">
    <property type="entry name" value="PROTEIN_KINASE_DOM"/>
    <property type="match status" value="1"/>
</dbReference>
<feature type="region of interest" description="Disordered" evidence="3">
    <location>
        <begin position="422"/>
        <end position="451"/>
    </location>
</feature>
<comment type="caution">
    <text evidence="5">The sequence shown here is derived from an EMBL/GenBank/DDBJ whole genome shotgun (WGS) entry which is preliminary data.</text>
</comment>
<dbReference type="PROSITE" id="PS50082">
    <property type="entry name" value="WD_REPEATS_2"/>
    <property type="match status" value="2"/>
</dbReference>
<dbReference type="EMBL" id="JBBJCI010000290">
    <property type="protein sequence ID" value="KAK7235764.1"/>
    <property type="molecule type" value="Genomic_DNA"/>
</dbReference>
<keyword evidence="6" id="KW-1185">Reference proteome</keyword>
<feature type="compositionally biased region" description="Low complexity" evidence="3">
    <location>
        <begin position="363"/>
        <end position="374"/>
    </location>
</feature>
<keyword evidence="1 2" id="KW-0853">WD repeat</keyword>
<dbReference type="SMART" id="SM00220">
    <property type="entry name" value="S_TKc"/>
    <property type="match status" value="1"/>
</dbReference>
<dbReference type="Proteomes" id="UP001363151">
    <property type="component" value="Unassembled WGS sequence"/>
</dbReference>
<feature type="repeat" description="WD" evidence="2">
    <location>
        <begin position="988"/>
        <end position="1013"/>
    </location>
</feature>
<dbReference type="InterPro" id="IPR015943">
    <property type="entry name" value="WD40/YVTN_repeat-like_dom_sf"/>
</dbReference>
<feature type="region of interest" description="Disordered" evidence="3">
    <location>
        <begin position="352"/>
        <end position="403"/>
    </location>
</feature>
<feature type="repeat" description="WD" evidence="2">
    <location>
        <begin position="633"/>
        <end position="664"/>
    </location>
</feature>
<dbReference type="InterPro" id="IPR011047">
    <property type="entry name" value="Quinoprotein_ADH-like_sf"/>
</dbReference>
<dbReference type="InterPro" id="IPR001680">
    <property type="entry name" value="WD40_rpt"/>
</dbReference>
<dbReference type="InterPro" id="IPR011009">
    <property type="entry name" value="Kinase-like_dom_sf"/>
</dbReference>